<keyword evidence="2" id="KW-0238">DNA-binding</keyword>
<dbReference type="GO" id="GO:0000976">
    <property type="term" value="F:transcription cis-regulatory region binding"/>
    <property type="evidence" value="ECO:0007669"/>
    <property type="project" value="TreeGrafter"/>
</dbReference>
<dbReference type="InterPro" id="IPR028082">
    <property type="entry name" value="Peripla_BP_I"/>
</dbReference>
<dbReference type="SUPFAM" id="SSF53822">
    <property type="entry name" value="Periplasmic binding protein-like I"/>
    <property type="match status" value="1"/>
</dbReference>
<proteinExistence type="predicted"/>
<feature type="domain" description="HTH lacI-type" evidence="4">
    <location>
        <begin position="11"/>
        <end position="67"/>
    </location>
</feature>
<dbReference type="CDD" id="cd06267">
    <property type="entry name" value="PBP1_LacI_sugar_binding-like"/>
    <property type="match status" value="1"/>
</dbReference>
<dbReference type="SUPFAM" id="SSF47413">
    <property type="entry name" value="lambda repressor-like DNA-binding domains"/>
    <property type="match status" value="1"/>
</dbReference>
<gene>
    <name evidence="5" type="ORF">Atai01_81850</name>
</gene>
<accession>A0A9W6R983</accession>
<dbReference type="PANTHER" id="PTHR30146">
    <property type="entry name" value="LACI-RELATED TRANSCRIPTIONAL REPRESSOR"/>
    <property type="match status" value="1"/>
</dbReference>
<evidence type="ECO:0000313" key="5">
    <source>
        <dbReference type="EMBL" id="GLY71566.1"/>
    </source>
</evidence>
<name>A0A9W6R983_9PSEU</name>
<keyword evidence="6" id="KW-1185">Reference proteome</keyword>
<reference evidence="5" key="1">
    <citation type="submission" date="2023-03" db="EMBL/GenBank/DDBJ databases">
        <title>Amycolatopsis taiwanensis NBRC 103393.</title>
        <authorList>
            <person name="Ichikawa N."/>
            <person name="Sato H."/>
            <person name="Tonouchi N."/>
        </authorList>
    </citation>
    <scope>NUCLEOTIDE SEQUENCE</scope>
    <source>
        <strain evidence="5">NBRC 103393</strain>
    </source>
</reference>
<evidence type="ECO:0000313" key="6">
    <source>
        <dbReference type="Proteomes" id="UP001165136"/>
    </source>
</evidence>
<dbReference type="PANTHER" id="PTHR30146:SF109">
    <property type="entry name" value="HTH-TYPE TRANSCRIPTIONAL REGULATOR GALS"/>
    <property type="match status" value="1"/>
</dbReference>
<dbReference type="Pfam" id="PF00356">
    <property type="entry name" value="LacI"/>
    <property type="match status" value="1"/>
</dbReference>
<dbReference type="AlphaFoldDB" id="A0A9W6R983"/>
<dbReference type="SMART" id="SM00354">
    <property type="entry name" value="HTH_LACI"/>
    <property type="match status" value="1"/>
</dbReference>
<keyword evidence="3" id="KW-0804">Transcription</keyword>
<dbReference type="InterPro" id="IPR046335">
    <property type="entry name" value="LacI/GalR-like_sensor"/>
</dbReference>
<dbReference type="EMBL" id="BSTI01000040">
    <property type="protein sequence ID" value="GLY71566.1"/>
    <property type="molecule type" value="Genomic_DNA"/>
</dbReference>
<evidence type="ECO:0000256" key="3">
    <source>
        <dbReference type="ARBA" id="ARBA00023163"/>
    </source>
</evidence>
<dbReference type="InterPro" id="IPR010982">
    <property type="entry name" value="Lambda_DNA-bd_dom_sf"/>
</dbReference>
<dbReference type="InterPro" id="IPR000843">
    <property type="entry name" value="HTH_LacI"/>
</dbReference>
<protein>
    <submittedName>
        <fullName evidence="5">LacI family transcriptional regulator</fullName>
    </submittedName>
</protein>
<dbReference type="PROSITE" id="PS50932">
    <property type="entry name" value="HTH_LACI_2"/>
    <property type="match status" value="1"/>
</dbReference>
<evidence type="ECO:0000256" key="2">
    <source>
        <dbReference type="ARBA" id="ARBA00023125"/>
    </source>
</evidence>
<dbReference type="CDD" id="cd01392">
    <property type="entry name" value="HTH_LacI"/>
    <property type="match status" value="1"/>
</dbReference>
<comment type="caution">
    <text evidence="5">The sequence shown here is derived from an EMBL/GenBank/DDBJ whole genome shotgun (WGS) entry which is preliminary data.</text>
</comment>
<dbReference type="GO" id="GO:0003700">
    <property type="term" value="F:DNA-binding transcription factor activity"/>
    <property type="evidence" value="ECO:0007669"/>
    <property type="project" value="TreeGrafter"/>
</dbReference>
<organism evidence="5 6">
    <name type="scientific">Amycolatopsis taiwanensis</name>
    <dbReference type="NCBI Taxonomy" id="342230"/>
    <lineage>
        <taxon>Bacteria</taxon>
        <taxon>Bacillati</taxon>
        <taxon>Actinomycetota</taxon>
        <taxon>Actinomycetes</taxon>
        <taxon>Pseudonocardiales</taxon>
        <taxon>Pseudonocardiaceae</taxon>
        <taxon>Amycolatopsis</taxon>
    </lineage>
</organism>
<keyword evidence="1" id="KW-0805">Transcription regulation</keyword>
<sequence>MAVPSRGSSTATAADVARLAGVSPGVVSRLLNGDETLRVRDETKERVRRAAMQLDYTPNFAARALRKAKAGVIGLAVHDASNPIYSQIIAGAQAEATRAGYALMLADVDALATDHALFQRVVASGAIDGLLLQRAGTPADALVAKIAAERVPTVLLNDRSRGPIGSVAVDDYAAARLGVSHLIDLGHRDIGLLQVDGPRSRTSQRRKGWADALAAAALPAPAARVVGGGHTPEAGYRGMTALLTSSDRPTAVFVANSLSAVGALSAANDLGVGIPADLSVVGLHDLPLADFLHPKLSVVRLPLFEMGVRAVALMLEQLDDKPARHESIDDPGPVLVVRASSAAPGTR</sequence>
<evidence type="ECO:0000256" key="1">
    <source>
        <dbReference type="ARBA" id="ARBA00023015"/>
    </source>
</evidence>
<dbReference type="RefSeq" id="WP_063628881.1">
    <property type="nucleotide sequence ID" value="NZ_BSTI01000040.1"/>
</dbReference>
<dbReference type="Proteomes" id="UP001165136">
    <property type="component" value="Unassembled WGS sequence"/>
</dbReference>
<evidence type="ECO:0000259" key="4">
    <source>
        <dbReference type="PROSITE" id="PS50932"/>
    </source>
</evidence>
<dbReference type="Pfam" id="PF13377">
    <property type="entry name" value="Peripla_BP_3"/>
    <property type="match status" value="1"/>
</dbReference>
<dbReference type="Gene3D" id="3.40.50.2300">
    <property type="match status" value="2"/>
</dbReference>
<dbReference type="Gene3D" id="1.10.260.40">
    <property type="entry name" value="lambda repressor-like DNA-binding domains"/>
    <property type="match status" value="1"/>
</dbReference>